<dbReference type="SUPFAM" id="SSF52418">
    <property type="entry name" value="Nucleoside phosphorylase/phosphoribosyltransferase catalytic domain"/>
    <property type="match status" value="1"/>
</dbReference>
<evidence type="ECO:0000256" key="1">
    <source>
        <dbReference type="ARBA" id="ARBA00022676"/>
    </source>
</evidence>
<dbReference type="SUPFAM" id="SSF47648">
    <property type="entry name" value="Nucleoside phosphorylase/phosphoribosyltransferase N-terminal domain"/>
    <property type="match status" value="1"/>
</dbReference>
<dbReference type="EMBL" id="UOFU01000391">
    <property type="protein sequence ID" value="VAX04698.1"/>
    <property type="molecule type" value="Genomic_DNA"/>
</dbReference>
<dbReference type="GO" id="GO:0004048">
    <property type="term" value="F:anthranilate phosphoribosyltransferase activity"/>
    <property type="evidence" value="ECO:0007669"/>
    <property type="project" value="UniProtKB-EC"/>
</dbReference>
<dbReference type="Pfam" id="PF02885">
    <property type="entry name" value="Glycos_trans_3N"/>
    <property type="match status" value="1"/>
</dbReference>
<gene>
    <name evidence="4" type="ORF">MNBD_GAMMA20-865</name>
</gene>
<evidence type="ECO:0000313" key="4">
    <source>
        <dbReference type="EMBL" id="VAX04698.1"/>
    </source>
</evidence>
<dbReference type="Gene3D" id="1.20.970.10">
    <property type="entry name" value="Transferase, Pyrimidine Nucleoside Phosphorylase, Chain C"/>
    <property type="match status" value="1"/>
</dbReference>
<dbReference type="InterPro" id="IPR035902">
    <property type="entry name" value="Nuc_phospho_transferase"/>
</dbReference>
<proteinExistence type="predicted"/>
<evidence type="ECO:0000259" key="3">
    <source>
        <dbReference type="Pfam" id="PF02885"/>
    </source>
</evidence>
<sequence length="118" mass="13520">MQTEHPFAQYVRILGKGKNGSRALTQEEALASFRMVMQDEVQPEQLGAYLMLLRVKEEEPEELAGFIRAVRETIQRPTDAPKVDLDWSSYAGKRRQLPWFILSTLLLAQNGTKIFMHG</sequence>
<dbReference type="AlphaFoldDB" id="A0A3B1AZP5"/>
<keyword evidence="2 4" id="KW-0808">Transferase</keyword>
<accession>A0A3B1AZP5</accession>
<feature type="non-terminal residue" evidence="4">
    <location>
        <position position="118"/>
    </location>
</feature>
<dbReference type="EC" id="2.4.2.18" evidence="4"/>
<keyword evidence="1 4" id="KW-0328">Glycosyltransferase</keyword>
<reference evidence="4" key="1">
    <citation type="submission" date="2018-06" db="EMBL/GenBank/DDBJ databases">
        <authorList>
            <person name="Zhirakovskaya E."/>
        </authorList>
    </citation>
    <scope>NUCLEOTIDE SEQUENCE</scope>
</reference>
<protein>
    <submittedName>
        <fullName evidence="4">Anthranilate phosphoribosyltransferase like</fullName>
        <ecNumber evidence="4">2.4.2.18</ecNumber>
    </submittedName>
</protein>
<feature type="domain" description="Glycosyl transferase family 3 N-terminal" evidence="3">
    <location>
        <begin position="13"/>
        <end position="73"/>
    </location>
</feature>
<dbReference type="Gene3D" id="3.40.1030.10">
    <property type="entry name" value="Nucleoside phosphorylase/phosphoribosyltransferase catalytic domain"/>
    <property type="match status" value="1"/>
</dbReference>
<organism evidence="4">
    <name type="scientific">hydrothermal vent metagenome</name>
    <dbReference type="NCBI Taxonomy" id="652676"/>
    <lineage>
        <taxon>unclassified sequences</taxon>
        <taxon>metagenomes</taxon>
        <taxon>ecological metagenomes</taxon>
    </lineage>
</organism>
<evidence type="ECO:0000256" key="2">
    <source>
        <dbReference type="ARBA" id="ARBA00022679"/>
    </source>
</evidence>
<dbReference type="InterPro" id="IPR017459">
    <property type="entry name" value="Glycosyl_Trfase_fam3_N_dom"/>
</dbReference>
<dbReference type="InterPro" id="IPR036320">
    <property type="entry name" value="Glycosyl_Trfase_fam3_N_dom_sf"/>
</dbReference>
<name>A0A3B1AZP5_9ZZZZ</name>